<dbReference type="EMBL" id="FNWJ01000001">
    <property type="protein sequence ID" value="SEH10446.1"/>
    <property type="molecule type" value="Genomic_DNA"/>
</dbReference>
<keyword evidence="3" id="KW-1185">Reference proteome</keyword>
<evidence type="ECO:0000256" key="1">
    <source>
        <dbReference type="SAM" id="Phobius"/>
    </source>
</evidence>
<keyword evidence="1" id="KW-0472">Membrane</keyword>
<evidence type="ECO:0000313" key="3">
    <source>
        <dbReference type="Proteomes" id="UP000222056"/>
    </source>
</evidence>
<name>A0A1H6FHY1_THEAL</name>
<organism evidence="2 3">
    <name type="scientific">Thermoleophilum album</name>
    <dbReference type="NCBI Taxonomy" id="29539"/>
    <lineage>
        <taxon>Bacteria</taxon>
        <taxon>Bacillati</taxon>
        <taxon>Actinomycetota</taxon>
        <taxon>Thermoleophilia</taxon>
        <taxon>Thermoleophilales</taxon>
        <taxon>Thermoleophilaceae</taxon>
        <taxon>Thermoleophilum</taxon>
    </lineage>
</organism>
<feature type="transmembrane region" description="Helical" evidence="1">
    <location>
        <begin position="148"/>
        <end position="175"/>
    </location>
</feature>
<feature type="transmembrane region" description="Helical" evidence="1">
    <location>
        <begin position="330"/>
        <end position="347"/>
    </location>
</feature>
<feature type="transmembrane region" description="Helical" evidence="1">
    <location>
        <begin position="80"/>
        <end position="112"/>
    </location>
</feature>
<dbReference type="OrthoDB" id="5241805at2"/>
<evidence type="ECO:0008006" key="4">
    <source>
        <dbReference type="Google" id="ProtNLM"/>
    </source>
</evidence>
<keyword evidence="1" id="KW-1133">Transmembrane helix</keyword>
<keyword evidence="1" id="KW-0812">Transmembrane</keyword>
<gene>
    <name evidence="2" type="ORF">SAMN02745716_0298</name>
</gene>
<feature type="transmembrane region" description="Helical" evidence="1">
    <location>
        <begin position="250"/>
        <end position="266"/>
    </location>
</feature>
<feature type="transmembrane region" description="Helical" evidence="1">
    <location>
        <begin position="124"/>
        <end position="142"/>
    </location>
</feature>
<feature type="transmembrane region" description="Helical" evidence="1">
    <location>
        <begin position="187"/>
        <end position="204"/>
    </location>
</feature>
<dbReference type="RefSeq" id="WP_093115576.1">
    <property type="nucleotide sequence ID" value="NZ_FNWJ01000001.1"/>
</dbReference>
<sequence length="468" mass="48865">MQRALTHVVAGAVLAWLLAGLGFVNYDTLFNLNWGHELAEGRTPELTVERAPTPKPLVIAAGAVLAPLEHTAQPVVAIGALVALGALAAAAFAVAHAVSGSVAGVVAAVLVLTREPVLSFGVRAYIDIPYAALVLAAVALALRRPSAFTPIMLILGLAGLLRPEAWLLGFAYAAYVLAARRPDAITVVRLAGLAVLAPAAWLLADAVLAGDPLWSLTGTQEAARVLERPRGLGDAALLAPRRLGEIVREPVLFAALGGAALCIGPLRARARPLLGATLVAGLAFAALAAGGLPVLGRYLLLAGALVVVLAAVGVVEGVRRARGASWPLRAFAVVAVLMFAAFTPAQVERIERLQSTIAAQRQIVDDLHAAVHADRRSLGWCPEVTVASHRLTPLLAAWLDQPASKFRVRSQPGQGGVYVAPATSRVARLFVLDRGESATPPSRAPREAAPRYANRSWRLLASPPFCRA</sequence>
<proteinExistence type="predicted"/>
<evidence type="ECO:0000313" key="2">
    <source>
        <dbReference type="EMBL" id="SEH10446.1"/>
    </source>
</evidence>
<accession>A0A1H6FHY1</accession>
<feature type="transmembrane region" description="Helical" evidence="1">
    <location>
        <begin position="273"/>
        <end position="292"/>
    </location>
</feature>
<dbReference type="AlphaFoldDB" id="A0A1H6FHY1"/>
<dbReference type="STRING" id="29539.SAMN02745716_0298"/>
<protein>
    <recommendedName>
        <fullName evidence="4">Dolichyl-phosphate-mannose-protein mannosyltransferase</fullName>
    </recommendedName>
</protein>
<feature type="transmembrane region" description="Helical" evidence="1">
    <location>
        <begin position="298"/>
        <end position="318"/>
    </location>
</feature>
<dbReference type="Proteomes" id="UP000222056">
    <property type="component" value="Unassembled WGS sequence"/>
</dbReference>
<reference evidence="3" key="1">
    <citation type="submission" date="2016-10" db="EMBL/GenBank/DDBJ databases">
        <authorList>
            <person name="Varghese N."/>
            <person name="Submissions S."/>
        </authorList>
    </citation>
    <scope>NUCLEOTIDE SEQUENCE [LARGE SCALE GENOMIC DNA]</scope>
    <source>
        <strain evidence="3">ATCC 35263</strain>
    </source>
</reference>